<evidence type="ECO:0000256" key="8">
    <source>
        <dbReference type="ARBA" id="ARBA00022697"/>
    </source>
</evidence>
<dbReference type="Pfam" id="PF01118">
    <property type="entry name" value="Semialdhyde_dh"/>
    <property type="match status" value="1"/>
</dbReference>
<keyword evidence="19" id="KW-1185">Reference proteome</keyword>
<evidence type="ECO:0000256" key="4">
    <source>
        <dbReference type="ARBA" id="ARBA00010584"/>
    </source>
</evidence>
<evidence type="ECO:0000256" key="12">
    <source>
        <dbReference type="ARBA" id="ARBA00023154"/>
    </source>
</evidence>
<dbReference type="Gene3D" id="3.30.360.10">
    <property type="entry name" value="Dihydrodipicolinate Reductase, domain 2"/>
    <property type="match status" value="1"/>
</dbReference>
<dbReference type="PANTHER" id="PTHR46278:SF2">
    <property type="entry name" value="ASPARTATE-SEMIALDEHYDE DEHYDROGENASE"/>
    <property type="match status" value="1"/>
</dbReference>
<evidence type="ECO:0000256" key="5">
    <source>
        <dbReference type="ARBA" id="ARBA00011738"/>
    </source>
</evidence>
<dbReference type="SMART" id="SM00859">
    <property type="entry name" value="Semialdhyde_dh"/>
    <property type="match status" value="1"/>
</dbReference>
<dbReference type="EC" id="1.2.1.11" evidence="6 15"/>
<evidence type="ECO:0000256" key="14">
    <source>
        <dbReference type="ARBA" id="ARBA00047891"/>
    </source>
</evidence>
<reference evidence="18" key="1">
    <citation type="submission" date="2020-07" db="EMBL/GenBank/DDBJ databases">
        <title>Koleobacter methoxysyntrophicus gen. nov., sp. nov., a novel anaerobic bacterium isolated from deep subsurface oil field and proposal of Koleobacterales ord. nov. in the phylum Firmicutes.</title>
        <authorList>
            <person name="Sakamoto S."/>
            <person name="Tamaki H."/>
        </authorList>
    </citation>
    <scope>NUCLEOTIDE SEQUENCE</scope>
    <source>
        <strain evidence="18">NRmbB1</strain>
    </source>
</reference>
<dbReference type="GO" id="GO:0009088">
    <property type="term" value="P:threonine biosynthetic process"/>
    <property type="evidence" value="ECO:0007669"/>
    <property type="project" value="UniProtKB-UniRule"/>
</dbReference>
<keyword evidence="8 15" id="KW-0791">Threonine biosynthesis</keyword>
<comment type="similarity">
    <text evidence="4 15">Belongs to the aspartate-semialdehyde dehydrogenase family.</text>
</comment>
<feature type="binding site" evidence="15">
    <location>
        <begin position="160"/>
        <end position="161"/>
    </location>
    <ligand>
        <name>NADP(+)</name>
        <dbReference type="ChEBI" id="CHEBI:58349"/>
    </ligand>
</feature>
<dbReference type="KEGG" id="kme:H0A61_02143"/>
<feature type="binding site" evidence="15">
    <location>
        <position position="236"/>
    </location>
    <ligand>
        <name>substrate</name>
    </ligand>
</feature>
<sequence length="338" mass="36928">MNGINLAIVGATGAVGRKALEILEKEDLLPIRNLKLLASDRSAGTALNFRGKDYLVEAATPESFNNIDVAIFSAGAGVSLRLAPEAVRKGAVVIDNSSAFRMKEDVPLVVPEVNPDEIRKHKGIIANPNCSTIQMVVVLKPIYDLVGIKRIVVSTYQAVSGTGIEAMEELREQTEQILTNKEIAPKVYPHQIAFNVLPHIDEFDEYGNTREELKMINETKKILNDRNIRVTATTVRVPVFIGHSEAVNVETVEKITVAEVKEILSKAPGVIVNDDPAKNCYPLPAAVAGRNEVFVGRIREDLSIENGINLWIVADNLRKGAAYNAIQIAGYMVANKLI</sequence>
<dbReference type="CDD" id="cd18131">
    <property type="entry name" value="ASADH_C_bac_euk_like"/>
    <property type="match status" value="1"/>
</dbReference>
<evidence type="ECO:0000256" key="15">
    <source>
        <dbReference type="HAMAP-Rule" id="MF_02121"/>
    </source>
</evidence>
<dbReference type="UniPathway" id="UPA00050">
    <property type="reaction ID" value="UER00463"/>
</dbReference>
<dbReference type="Gene3D" id="3.40.50.720">
    <property type="entry name" value="NAD(P)-binding Rossmann-like Domain"/>
    <property type="match status" value="1"/>
</dbReference>
<dbReference type="GO" id="GO:0009089">
    <property type="term" value="P:lysine biosynthetic process via diaminopimelate"/>
    <property type="evidence" value="ECO:0007669"/>
    <property type="project" value="UniProtKB-UniRule"/>
</dbReference>
<feature type="active site" description="Acyl-thioester intermediate" evidence="15 16">
    <location>
        <position position="130"/>
    </location>
</feature>
<evidence type="ECO:0000259" key="17">
    <source>
        <dbReference type="SMART" id="SM00859"/>
    </source>
</evidence>
<dbReference type="NCBIfam" id="NF011456">
    <property type="entry name" value="PRK14874.1"/>
    <property type="match status" value="1"/>
</dbReference>
<dbReference type="GO" id="GO:0050661">
    <property type="term" value="F:NADP binding"/>
    <property type="evidence" value="ECO:0007669"/>
    <property type="project" value="UniProtKB-UniRule"/>
</dbReference>
<dbReference type="CDD" id="cd02316">
    <property type="entry name" value="VcASADH2_like_N"/>
    <property type="match status" value="1"/>
</dbReference>
<evidence type="ECO:0000256" key="3">
    <source>
        <dbReference type="ARBA" id="ARBA00005097"/>
    </source>
</evidence>
<dbReference type="InterPro" id="IPR005986">
    <property type="entry name" value="Asp_semialdehyde_DH_beta"/>
</dbReference>
<dbReference type="Proteomes" id="UP000662904">
    <property type="component" value="Chromosome"/>
</dbReference>
<evidence type="ECO:0000256" key="10">
    <source>
        <dbReference type="ARBA" id="ARBA00022915"/>
    </source>
</evidence>
<gene>
    <name evidence="15 18" type="primary">asd</name>
    <name evidence="18" type="ORF">H0A61_02143</name>
</gene>
<protein>
    <recommendedName>
        <fullName evidence="6 15">Aspartate-semialdehyde dehydrogenase</fullName>
        <shortName evidence="15">ASA dehydrogenase</shortName>
        <shortName evidence="15">ASADH</shortName>
        <ecNumber evidence="6 15">1.2.1.11</ecNumber>
    </recommendedName>
    <alternativeName>
        <fullName evidence="15">Aspartate-beta-semialdehyde dehydrogenase</fullName>
    </alternativeName>
</protein>
<keyword evidence="10 15" id="KW-0220">Diaminopimelate biosynthesis</keyword>
<evidence type="ECO:0000313" key="19">
    <source>
        <dbReference type="Proteomes" id="UP000662904"/>
    </source>
</evidence>
<dbReference type="InterPro" id="IPR036291">
    <property type="entry name" value="NAD(P)-bd_dom_sf"/>
</dbReference>
<comment type="caution">
    <text evidence="15">Lacks conserved residue(s) required for the propagation of feature annotation.</text>
</comment>
<keyword evidence="9 15" id="KW-0521">NADP</keyword>
<dbReference type="GO" id="GO:0051287">
    <property type="term" value="F:NAD binding"/>
    <property type="evidence" value="ECO:0007669"/>
    <property type="project" value="InterPro"/>
</dbReference>
<keyword evidence="11 15" id="KW-0560">Oxidoreductase</keyword>
<keyword evidence="13 15" id="KW-0486">Methionine biosynthesis</keyword>
<dbReference type="AlphaFoldDB" id="A0A8A0RNB9"/>
<dbReference type="RefSeq" id="WP_206707102.1">
    <property type="nucleotide sequence ID" value="NZ_CP059066.1"/>
</dbReference>
<comment type="pathway">
    <text evidence="2 15">Amino-acid biosynthesis; L-lysine biosynthesis via DAP pathway; (S)-tetrahydrodipicolinate from L-aspartate: step 2/4.</text>
</comment>
<feature type="binding site" evidence="15">
    <location>
        <position position="157"/>
    </location>
    <ligand>
        <name>substrate</name>
    </ligand>
</feature>
<comment type="catalytic activity">
    <reaction evidence="14 15">
        <text>L-aspartate 4-semialdehyde + phosphate + NADP(+) = 4-phospho-L-aspartate + NADPH + H(+)</text>
        <dbReference type="Rhea" id="RHEA:24284"/>
        <dbReference type="ChEBI" id="CHEBI:15378"/>
        <dbReference type="ChEBI" id="CHEBI:43474"/>
        <dbReference type="ChEBI" id="CHEBI:57535"/>
        <dbReference type="ChEBI" id="CHEBI:57783"/>
        <dbReference type="ChEBI" id="CHEBI:58349"/>
        <dbReference type="ChEBI" id="CHEBI:537519"/>
        <dbReference type="EC" id="1.2.1.11"/>
    </reaction>
</comment>
<dbReference type="GO" id="GO:0071266">
    <property type="term" value="P:'de novo' L-methionine biosynthetic process"/>
    <property type="evidence" value="ECO:0007669"/>
    <property type="project" value="UniProtKB-UniRule"/>
</dbReference>
<dbReference type="Pfam" id="PF02774">
    <property type="entry name" value="Semialdhyde_dhC"/>
    <property type="match status" value="1"/>
</dbReference>
<comment type="subunit">
    <text evidence="5 15">Homodimer.</text>
</comment>
<feature type="binding site" evidence="15">
    <location>
        <position position="101"/>
    </location>
    <ligand>
        <name>phosphate</name>
        <dbReference type="ChEBI" id="CHEBI:43474"/>
    </ligand>
</feature>
<dbReference type="NCBIfam" id="TIGR01296">
    <property type="entry name" value="asd_B"/>
    <property type="match status" value="1"/>
</dbReference>
<dbReference type="PANTHER" id="PTHR46278">
    <property type="entry name" value="DEHYDROGENASE, PUTATIVE-RELATED"/>
    <property type="match status" value="1"/>
</dbReference>
<dbReference type="HAMAP" id="MF_02121">
    <property type="entry name" value="ASADH"/>
    <property type="match status" value="1"/>
</dbReference>
<evidence type="ECO:0000256" key="7">
    <source>
        <dbReference type="ARBA" id="ARBA00022605"/>
    </source>
</evidence>
<evidence type="ECO:0000256" key="1">
    <source>
        <dbReference type="ARBA" id="ARBA00005021"/>
    </source>
</evidence>
<comment type="pathway">
    <text evidence="1 15">Amino-acid biosynthesis; L-methionine biosynthesis via de novo pathway; L-homoserine from L-aspartate: step 2/3.</text>
</comment>
<dbReference type="GO" id="GO:0009097">
    <property type="term" value="P:isoleucine biosynthetic process"/>
    <property type="evidence" value="ECO:0007669"/>
    <property type="project" value="UniProtKB-UniRule"/>
</dbReference>
<dbReference type="PIRSF" id="PIRSF000148">
    <property type="entry name" value="ASA_dh"/>
    <property type="match status" value="1"/>
</dbReference>
<evidence type="ECO:0000256" key="9">
    <source>
        <dbReference type="ARBA" id="ARBA00022857"/>
    </source>
</evidence>
<evidence type="ECO:0000256" key="13">
    <source>
        <dbReference type="ARBA" id="ARBA00023167"/>
    </source>
</evidence>
<name>A0A8A0RNB9_9FIRM</name>
<feature type="domain" description="Semialdehyde dehydrogenase NAD-binding" evidence="17">
    <location>
        <begin position="5"/>
        <end position="121"/>
    </location>
</feature>
<dbReference type="UniPathway" id="UPA00034">
    <property type="reaction ID" value="UER00016"/>
</dbReference>
<comment type="function">
    <text evidence="15">Catalyzes the NADPH-dependent formation of L-aspartate-semialdehyde (L-ASA) by the reductive dephosphorylation of L-aspartyl-4-phosphate.</text>
</comment>
<feature type="active site" description="Proton acceptor" evidence="15 16">
    <location>
        <position position="243"/>
    </location>
</feature>
<dbReference type="GO" id="GO:0046983">
    <property type="term" value="F:protein dimerization activity"/>
    <property type="evidence" value="ECO:0007669"/>
    <property type="project" value="InterPro"/>
</dbReference>
<evidence type="ECO:0000256" key="6">
    <source>
        <dbReference type="ARBA" id="ARBA00013120"/>
    </source>
</evidence>
<keyword evidence="12 15" id="KW-0457">Lysine biosynthesis</keyword>
<keyword evidence="7 15" id="KW-0028">Amino-acid biosynthesis</keyword>
<evidence type="ECO:0000256" key="16">
    <source>
        <dbReference type="PIRSR" id="PIRSR000148-1"/>
    </source>
</evidence>
<evidence type="ECO:0000256" key="2">
    <source>
        <dbReference type="ARBA" id="ARBA00005076"/>
    </source>
</evidence>
<dbReference type="GO" id="GO:0019877">
    <property type="term" value="P:diaminopimelate biosynthetic process"/>
    <property type="evidence" value="ECO:0007669"/>
    <property type="project" value="UniProtKB-UniRule"/>
</dbReference>
<feature type="binding site" evidence="15">
    <location>
        <begin position="41"/>
        <end position="42"/>
    </location>
    <ligand>
        <name>NADP(+)</name>
        <dbReference type="ChEBI" id="CHEBI:58349"/>
    </ligand>
</feature>
<dbReference type="EMBL" id="CP059066">
    <property type="protein sequence ID" value="QSQ09763.1"/>
    <property type="molecule type" value="Genomic_DNA"/>
</dbReference>
<evidence type="ECO:0000313" key="18">
    <source>
        <dbReference type="EMBL" id="QSQ09763.1"/>
    </source>
</evidence>
<dbReference type="SUPFAM" id="SSF51735">
    <property type="entry name" value="NAD(P)-binding Rossmann-fold domains"/>
    <property type="match status" value="1"/>
</dbReference>
<dbReference type="InterPro" id="IPR012280">
    <property type="entry name" value="Semialdhyde_DH_dimer_dom"/>
</dbReference>
<dbReference type="SUPFAM" id="SSF55347">
    <property type="entry name" value="Glyceraldehyde-3-phosphate dehydrogenase-like, C-terminal domain"/>
    <property type="match status" value="1"/>
</dbReference>
<proteinExistence type="inferred from homology"/>
<organism evidence="18 19">
    <name type="scientific">Koleobacter methoxysyntrophicus</name>
    <dbReference type="NCBI Taxonomy" id="2751313"/>
    <lineage>
        <taxon>Bacteria</taxon>
        <taxon>Bacillati</taxon>
        <taxon>Bacillota</taxon>
        <taxon>Clostridia</taxon>
        <taxon>Koleobacterales</taxon>
        <taxon>Koleobacteraceae</taxon>
        <taxon>Koleobacter</taxon>
    </lineage>
</organism>
<evidence type="ECO:0000256" key="11">
    <source>
        <dbReference type="ARBA" id="ARBA00023002"/>
    </source>
</evidence>
<feature type="binding site" evidence="15">
    <location>
        <position position="316"/>
    </location>
    <ligand>
        <name>NADP(+)</name>
        <dbReference type="ChEBI" id="CHEBI:58349"/>
    </ligand>
</feature>
<comment type="pathway">
    <text evidence="3 15">Amino-acid biosynthesis; L-threonine biosynthesis; L-threonine from L-aspartate: step 2/5.</text>
</comment>
<dbReference type="InterPro" id="IPR000534">
    <property type="entry name" value="Semialdehyde_DH_NAD-bd"/>
</dbReference>
<dbReference type="InterPro" id="IPR012080">
    <property type="entry name" value="Asp_semialdehyde_DH"/>
</dbReference>
<dbReference type="UniPathway" id="UPA00051">
    <property type="reaction ID" value="UER00464"/>
</dbReference>
<accession>A0A8A0RNB9</accession>
<dbReference type="GO" id="GO:0004073">
    <property type="term" value="F:aspartate-semialdehyde dehydrogenase activity"/>
    <property type="evidence" value="ECO:0007669"/>
    <property type="project" value="UniProtKB-UniRule"/>
</dbReference>
<feature type="binding site" evidence="15">
    <location>
        <begin position="12"/>
        <end position="15"/>
    </location>
    <ligand>
        <name>NADP(+)</name>
        <dbReference type="ChEBI" id="CHEBI:58349"/>
    </ligand>
</feature>